<dbReference type="SUPFAM" id="SSF55961">
    <property type="entry name" value="Bet v1-like"/>
    <property type="match status" value="1"/>
</dbReference>
<dbReference type="InterPro" id="IPR052006">
    <property type="entry name" value="MLP-like"/>
</dbReference>
<dbReference type="GO" id="GO:0006952">
    <property type="term" value="P:defense response"/>
    <property type="evidence" value="ECO:0007669"/>
    <property type="project" value="InterPro"/>
</dbReference>
<name>A0A1R3JY01_9ROSI</name>
<dbReference type="Gene3D" id="3.30.530.20">
    <property type="match status" value="1"/>
</dbReference>
<accession>A0A1R3JY01</accession>
<evidence type="ECO:0000313" key="3">
    <source>
        <dbReference type="EMBL" id="OMO99681.1"/>
    </source>
</evidence>
<dbReference type="AlphaFoldDB" id="A0A1R3JY01"/>
<dbReference type="InterPro" id="IPR023393">
    <property type="entry name" value="START-like_dom_sf"/>
</dbReference>
<dbReference type="PANTHER" id="PTHR31338">
    <property type="entry name" value="POLYKETIDE CYCLASE/DEHYDRASE AND LIPID TRANSPORT SUPERFAMILY PROTEIN"/>
    <property type="match status" value="1"/>
</dbReference>
<sequence>MGDLEKLEFQSEIRASAERVYDIFKRKMYLMPTICPQVVKDVKLVRGDWETPGSVRAWKYVAGNSESGRETIEAVDDQNMTITFDALDGDFTKYYKTIKAKIRVIAKGKKSVAKWSLIYEKVNSSIPDPDRYLDVVSMFNEAVDAYLHN</sequence>
<protein>
    <recommendedName>
        <fullName evidence="2">Bet v I/Major latex protein domain-containing protein</fullName>
    </recommendedName>
</protein>
<dbReference type="Proteomes" id="UP000187203">
    <property type="component" value="Unassembled WGS sequence"/>
</dbReference>
<dbReference type="STRING" id="93759.A0A1R3JY01"/>
<dbReference type="Pfam" id="PF00407">
    <property type="entry name" value="Bet_v_1"/>
    <property type="match status" value="1"/>
</dbReference>
<dbReference type="InterPro" id="IPR000916">
    <property type="entry name" value="Bet_v_I/MLP"/>
</dbReference>
<evidence type="ECO:0000256" key="1">
    <source>
        <dbReference type="ARBA" id="ARBA00038242"/>
    </source>
</evidence>
<organism evidence="3 4">
    <name type="scientific">Corchorus olitorius</name>
    <dbReference type="NCBI Taxonomy" id="93759"/>
    <lineage>
        <taxon>Eukaryota</taxon>
        <taxon>Viridiplantae</taxon>
        <taxon>Streptophyta</taxon>
        <taxon>Embryophyta</taxon>
        <taxon>Tracheophyta</taxon>
        <taxon>Spermatophyta</taxon>
        <taxon>Magnoliopsida</taxon>
        <taxon>eudicotyledons</taxon>
        <taxon>Gunneridae</taxon>
        <taxon>Pentapetalae</taxon>
        <taxon>rosids</taxon>
        <taxon>malvids</taxon>
        <taxon>Malvales</taxon>
        <taxon>Malvaceae</taxon>
        <taxon>Grewioideae</taxon>
        <taxon>Apeibeae</taxon>
        <taxon>Corchorus</taxon>
    </lineage>
</organism>
<feature type="domain" description="Bet v I/Major latex protein" evidence="2">
    <location>
        <begin position="2"/>
        <end position="149"/>
    </location>
</feature>
<evidence type="ECO:0000259" key="2">
    <source>
        <dbReference type="SMART" id="SM01037"/>
    </source>
</evidence>
<keyword evidence="4" id="KW-1185">Reference proteome</keyword>
<gene>
    <name evidence="3" type="ORF">COLO4_13147</name>
</gene>
<dbReference type="CDD" id="cd07816">
    <property type="entry name" value="Bet_v1-like"/>
    <property type="match status" value="1"/>
</dbReference>
<comment type="caution">
    <text evidence="3">The sequence shown here is derived from an EMBL/GenBank/DDBJ whole genome shotgun (WGS) entry which is preliminary data.</text>
</comment>
<dbReference type="EMBL" id="AWUE01015085">
    <property type="protein sequence ID" value="OMO99681.1"/>
    <property type="molecule type" value="Genomic_DNA"/>
</dbReference>
<dbReference type="PANTHER" id="PTHR31338:SF16">
    <property type="entry name" value="POLYKETIDE CYCLASE_DEHYDRASE AND LIPID TRANSPORT SUPERFAMILY PROTEIN"/>
    <property type="match status" value="1"/>
</dbReference>
<dbReference type="SMART" id="SM01037">
    <property type="entry name" value="Bet_v_1"/>
    <property type="match status" value="1"/>
</dbReference>
<comment type="similarity">
    <text evidence="1">Belongs to the MLP family.</text>
</comment>
<evidence type="ECO:0000313" key="4">
    <source>
        <dbReference type="Proteomes" id="UP000187203"/>
    </source>
</evidence>
<proteinExistence type="inferred from homology"/>
<dbReference type="OrthoDB" id="1567931at2759"/>
<reference evidence="4" key="1">
    <citation type="submission" date="2013-09" db="EMBL/GenBank/DDBJ databases">
        <title>Corchorus olitorius genome sequencing.</title>
        <authorList>
            <person name="Alam M."/>
            <person name="Haque M.S."/>
            <person name="Islam M.S."/>
            <person name="Emdad E.M."/>
            <person name="Islam M.M."/>
            <person name="Ahmed B."/>
            <person name="Halim A."/>
            <person name="Hossen Q.M.M."/>
            <person name="Hossain M.Z."/>
            <person name="Ahmed R."/>
            <person name="Khan M.M."/>
            <person name="Islam R."/>
            <person name="Rashid M.M."/>
            <person name="Khan S.A."/>
            <person name="Rahman M.S."/>
            <person name="Alam M."/>
            <person name="Yahiya A.S."/>
            <person name="Khan M.S."/>
            <person name="Azam M.S."/>
            <person name="Haque T."/>
            <person name="Lashkar M.Z.H."/>
            <person name="Akhand A.I."/>
            <person name="Morshed G."/>
            <person name="Roy S."/>
            <person name="Uddin K.S."/>
            <person name="Rabeya T."/>
            <person name="Hossain A.S."/>
            <person name="Chowdhury A."/>
            <person name="Snigdha A.R."/>
            <person name="Mortoza M.S."/>
            <person name="Matin S.A."/>
            <person name="Hoque S.M.E."/>
            <person name="Islam M.K."/>
            <person name="Roy D.K."/>
            <person name="Haider R."/>
            <person name="Moosa M.M."/>
            <person name="Elias S.M."/>
            <person name="Hasan A.M."/>
            <person name="Jahan S."/>
            <person name="Shafiuddin M."/>
            <person name="Mahmood N."/>
            <person name="Shommy N.S."/>
        </authorList>
    </citation>
    <scope>NUCLEOTIDE SEQUENCE [LARGE SCALE GENOMIC DNA]</scope>
    <source>
        <strain evidence="4">cv. O-4</strain>
    </source>
</reference>